<organism evidence="2 3">
    <name type="scientific">Candidatus Roizmanbacteria bacterium GW2011_GWA2_32_13</name>
    <dbReference type="NCBI Taxonomy" id="1618475"/>
    <lineage>
        <taxon>Bacteria</taxon>
        <taxon>Candidatus Roizmaniibacteriota</taxon>
    </lineage>
</organism>
<dbReference type="InterPro" id="IPR029058">
    <property type="entry name" value="AB_hydrolase_fold"/>
</dbReference>
<dbReference type="Pfam" id="PF02450">
    <property type="entry name" value="LCAT"/>
    <property type="match status" value="1"/>
</dbReference>
<dbReference type="GO" id="GO:0006629">
    <property type="term" value="P:lipid metabolic process"/>
    <property type="evidence" value="ECO:0007669"/>
    <property type="project" value="InterPro"/>
</dbReference>
<accession>A0A0F9ZF03</accession>
<dbReference type="GO" id="GO:0008374">
    <property type="term" value="F:O-acyltransferase activity"/>
    <property type="evidence" value="ECO:0007669"/>
    <property type="project" value="InterPro"/>
</dbReference>
<dbReference type="PANTHER" id="PTHR11440">
    <property type="entry name" value="LECITHIN-CHOLESTEROL ACYLTRANSFERASE-RELATED"/>
    <property type="match status" value="1"/>
</dbReference>
<gene>
    <name evidence="2" type="ORF">UR23_C0003G0001</name>
</gene>
<dbReference type="AlphaFoldDB" id="A0A0F9ZF03"/>
<proteinExistence type="predicted"/>
<name>A0A0F9ZF03_9BACT</name>
<evidence type="ECO:0000256" key="1">
    <source>
        <dbReference type="SAM" id="Phobius"/>
    </source>
</evidence>
<keyword evidence="1" id="KW-0812">Transmembrane</keyword>
<dbReference type="InterPro" id="IPR003386">
    <property type="entry name" value="LACT/PDAT_acylTrfase"/>
</dbReference>
<dbReference type="Gene3D" id="3.40.50.1820">
    <property type="entry name" value="alpha/beta hydrolase"/>
    <property type="match status" value="1"/>
</dbReference>
<feature type="transmembrane region" description="Helical" evidence="1">
    <location>
        <begin position="492"/>
        <end position="509"/>
    </location>
</feature>
<feature type="non-terminal residue" evidence="2">
    <location>
        <position position="1"/>
    </location>
</feature>
<dbReference type="Proteomes" id="UP000034349">
    <property type="component" value="Unassembled WGS sequence"/>
</dbReference>
<keyword evidence="1" id="KW-1133">Transmembrane helix</keyword>
<dbReference type="SUPFAM" id="SSF53474">
    <property type="entry name" value="alpha/beta-Hydrolases"/>
    <property type="match status" value="1"/>
</dbReference>
<comment type="caution">
    <text evidence="2">The sequence shown here is derived from an EMBL/GenBank/DDBJ whole genome shotgun (WGS) entry which is preliminary data.</text>
</comment>
<reference evidence="2 3" key="1">
    <citation type="journal article" date="2015" name="Nature">
        <title>rRNA introns, odd ribosomes, and small enigmatic genomes across a large radiation of phyla.</title>
        <authorList>
            <person name="Brown C.T."/>
            <person name="Hug L.A."/>
            <person name="Thomas B.C."/>
            <person name="Sharon I."/>
            <person name="Castelle C.J."/>
            <person name="Singh A."/>
            <person name="Wilkins M.J."/>
            <person name="Williams K.H."/>
            <person name="Banfield J.F."/>
        </authorList>
    </citation>
    <scope>NUCLEOTIDE SEQUENCE [LARGE SCALE GENOMIC DNA]</scope>
</reference>
<dbReference type="EMBL" id="LBOK01000003">
    <property type="protein sequence ID" value="KKP37466.1"/>
    <property type="molecule type" value="Genomic_DNA"/>
</dbReference>
<evidence type="ECO:0000313" key="2">
    <source>
        <dbReference type="EMBL" id="KKP37466.1"/>
    </source>
</evidence>
<protein>
    <submittedName>
        <fullName evidence="2">PGAP1 family protein</fullName>
    </submittedName>
</protein>
<keyword evidence="1" id="KW-0472">Membrane</keyword>
<sequence length="516" mass="57705">LHNKTVSYNDWKLLSFIKDYGGLIKTLKAIGYQENTNLFLFTYDWRQSIEKTIEDLNSYLQTKIWNSKPNQKLNLIGHSLGGLVARIFTQKNIDKVNKIISVGSPHLGAVQVYKPLEAGEIDRENTFLWVAEKIILILNKPIMESDRVTIATKFPVTKDLFPTFNFLKESSGNEISIDNLTIKNSFLLSYNQNFSNIFPIFIAFYGEKDNQTPAGFIIQPADTVNQLLGNYTDGQPKSSLFDAGDYTVLSKSANKDSDSIKLNFDHEEIITKKESIKKILDVLKINYSDNQIVEGEKTIISPSLIFLIKSPATMMVEFNNSIFTEDEGIIFIPDAQSGSYDLKVQGVDQGKYEIIVGQISENNDIWDSINGEITKSPASSQIDNHNIIYNNQTALSIFPTPTTTITSTITPVPTELINQSLTVTPTTVAQSTNSTSSTNSSSNNEILISKESSPAVLGISSSQEELISPTIEVAMQTETKKEIKKSLNIWDYIWPSTISLILGGVGWLFRKKFLKK</sequence>
<evidence type="ECO:0000313" key="3">
    <source>
        <dbReference type="Proteomes" id="UP000034349"/>
    </source>
</evidence>